<dbReference type="Proteomes" id="UP000320338">
    <property type="component" value="Unassembled WGS sequence"/>
</dbReference>
<dbReference type="SUPFAM" id="SSF55874">
    <property type="entry name" value="ATPase domain of HSP90 chaperone/DNA topoisomerase II/histidine kinase"/>
    <property type="match status" value="1"/>
</dbReference>
<evidence type="ECO:0000256" key="8">
    <source>
        <dbReference type="ARBA" id="ARBA00023012"/>
    </source>
</evidence>
<dbReference type="InterPro" id="IPR003594">
    <property type="entry name" value="HATPase_dom"/>
</dbReference>
<dbReference type="RefSeq" id="WP_141277350.1">
    <property type="nucleotide sequence ID" value="NZ_BAAARZ010000091.1"/>
</dbReference>
<feature type="transmembrane region" description="Helical" evidence="9">
    <location>
        <begin position="143"/>
        <end position="166"/>
    </location>
</feature>
<feature type="transmembrane region" description="Helical" evidence="9">
    <location>
        <begin position="233"/>
        <end position="256"/>
    </location>
</feature>
<dbReference type="PANTHER" id="PTHR24421:SF10">
    <property type="entry name" value="NITRATE_NITRITE SENSOR PROTEIN NARQ"/>
    <property type="match status" value="1"/>
</dbReference>
<keyword evidence="9" id="KW-0812">Transmembrane</keyword>
<dbReference type="Gene3D" id="3.30.565.10">
    <property type="entry name" value="Histidine kinase-like ATPase, C-terminal domain"/>
    <property type="match status" value="1"/>
</dbReference>
<reference evidence="11 12" key="1">
    <citation type="submission" date="2019-06" db="EMBL/GenBank/DDBJ databases">
        <title>Whole genome shotgun sequence of Pseudonocardia hydrocarbonoxydans NBRC 14498.</title>
        <authorList>
            <person name="Hosoyama A."/>
            <person name="Uohara A."/>
            <person name="Ohji S."/>
            <person name="Ichikawa N."/>
        </authorList>
    </citation>
    <scope>NUCLEOTIDE SEQUENCE [LARGE SCALE GENOMIC DNA]</scope>
    <source>
        <strain evidence="11 12">NBRC 14498</strain>
    </source>
</reference>
<dbReference type="InterPro" id="IPR036890">
    <property type="entry name" value="HATPase_C_sf"/>
</dbReference>
<feature type="transmembrane region" description="Helical" evidence="9">
    <location>
        <begin position="276"/>
        <end position="294"/>
    </location>
</feature>
<dbReference type="GO" id="GO:0000155">
    <property type="term" value="F:phosphorelay sensor kinase activity"/>
    <property type="evidence" value="ECO:0007669"/>
    <property type="project" value="InterPro"/>
</dbReference>
<dbReference type="Pfam" id="PF07730">
    <property type="entry name" value="HisKA_3"/>
    <property type="match status" value="1"/>
</dbReference>
<feature type="transmembrane region" description="Helical" evidence="9">
    <location>
        <begin position="208"/>
        <end position="227"/>
    </location>
</feature>
<dbReference type="EMBL" id="BJNG01000009">
    <property type="protein sequence ID" value="GEC18732.1"/>
    <property type="molecule type" value="Genomic_DNA"/>
</dbReference>
<dbReference type="InterPro" id="IPR050482">
    <property type="entry name" value="Sensor_HK_TwoCompSys"/>
</dbReference>
<keyword evidence="9" id="KW-1133">Transmembrane helix</keyword>
<accession>A0A4Y3WIF4</accession>
<dbReference type="InterPro" id="IPR011712">
    <property type="entry name" value="Sig_transdc_His_kin_sub3_dim/P"/>
</dbReference>
<gene>
    <name evidence="11" type="ORF">PHY01_10150</name>
</gene>
<dbReference type="Pfam" id="PF02518">
    <property type="entry name" value="HATPase_c"/>
    <property type="match status" value="1"/>
</dbReference>
<dbReference type="GO" id="GO:0046983">
    <property type="term" value="F:protein dimerization activity"/>
    <property type="evidence" value="ECO:0007669"/>
    <property type="project" value="InterPro"/>
</dbReference>
<keyword evidence="7" id="KW-0067">ATP-binding</keyword>
<evidence type="ECO:0000256" key="9">
    <source>
        <dbReference type="SAM" id="Phobius"/>
    </source>
</evidence>
<dbReference type="EC" id="2.7.13.3" evidence="2"/>
<feature type="transmembrane region" description="Helical" evidence="9">
    <location>
        <begin position="306"/>
        <end position="329"/>
    </location>
</feature>
<comment type="caution">
    <text evidence="11">The sequence shown here is derived from an EMBL/GenBank/DDBJ whole genome shotgun (WGS) entry which is preliminary data.</text>
</comment>
<evidence type="ECO:0000256" key="4">
    <source>
        <dbReference type="ARBA" id="ARBA00022679"/>
    </source>
</evidence>
<keyword evidence="4" id="KW-0808">Transferase</keyword>
<keyword evidence="8" id="KW-0902">Two-component regulatory system</keyword>
<organism evidence="11 12">
    <name type="scientific">Pseudonocardia hydrocarbonoxydans</name>
    <dbReference type="NCBI Taxonomy" id="76726"/>
    <lineage>
        <taxon>Bacteria</taxon>
        <taxon>Bacillati</taxon>
        <taxon>Actinomycetota</taxon>
        <taxon>Actinomycetes</taxon>
        <taxon>Pseudonocardiales</taxon>
        <taxon>Pseudonocardiaceae</taxon>
        <taxon>Pseudonocardia</taxon>
    </lineage>
</organism>
<dbReference type="GO" id="GO:0016020">
    <property type="term" value="C:membrane"/>
    <property type="evidence" value="ECO:0007669"/>
    <property type="project" value="InterPro"/>
</dbReference>
<evidence type="ECO:0000256" key="7">
    <source>
        <dbReference type="ARBA" id="ARBA00022840"/>
    </source>
</evidence>
<dbReference type="AlphaFoldDB" id="A0A4Y3WIF4"/>
<dbReference type="SMART" id="SM00387">
    <property type="entry name" value="HATPase_c"/>
    <property type="match status" value="1"/>
</dbReference>
<keyword evidence="6" id="KW-0418">Kinase</keyword>
<keyword evidence="3" id="KW-0597">Phosphoprotein</keyword>
<keyword evidence="5" id="KW-0547">Nucleotide-binding</keyword>
<proteinExistence type="predicted"/>
<evidence type="ECO:0000256" key="6">
    <source>
        <dbReference type="ARBA" id="ARBA00022777"/>
    </source>
</evidence>
<evidence type="ECO:0000256" key="1">
    <source>
        <dbReference type="ARBA" id="ARBA00000085"/>
    </source>
</evidence>
<feature type="transmembrane region" description="Helical" evidence="9">
    <location>
        <begin position="370"/>
        <end position="391"/>
    </location>
</feature>
<name>A0A4Y3WIF4_9PSEU</name>
<feature type="domain" description="Histidine kinase/HSP90-like ATPase" evidence="10">
    <location>
        <begin position="636"/>
        <end position="726"/>
    </location>
</feature>
<comment type="catalytic activity">
    <reaction evidence="1">
        <text>ATP + protein L-histidine = ADP + protein N-phospho-L-histidine.</text>
        <dbReference type="EC" id="2.7.13.3"/>
    </reaction>
</comment>
<keyword evidence="12" id="KW-1185">Reference proteome</keyword>
<protein>
    <recommendedName>
        <fullName evidence="2">histidine kinase</fullName>
        <ecNumber evidence="2">2.7.13.3</ecNumber>
    </recommendedName>
</protein>
<sequence length="728" mass="74530">MAPPTGSAAAGPRAGRAAAVAVTLAVALVPAAGYAGWWTVTPGDCAVLTPAVGVWRADGVHPELRGRCAALRPGDTVVAVAPGGYTVRRDGTLRAVAEPAVPGRWGEALAAGWSALLFVLSLAVLAGYALVRGRGRDPAAAALAVLAAGLLGSTVVTVLGLPAAALGTGGQWLFLFAVQVVYTVAWSGLVAFTLLFPAPSRPRRGTLAAVYAVPLAVLAAAAALLPGPVGSPGWVGGMIVVQSALTVAALATGLAIGTRRFRRADRDGVAGRQLRWIGAGGWTASALVLAGWFVPALITGAPLLPASWLGLPGLALVVALAVALLRLTLFDLDVVLRRTMVYAALTVAVVALYLVVVTVSAAGLPGSATGPVAVAGAVAVALLVNPLRLLLHRAVGRAFYGDRDDPATALRRLGGHLAATPANVLPVAAADVVAALRVPFARIEVLRGGGDPVHVAVAGTEPAGVALWSEPLRHGGEVVGALVVAPREVGERPGPADRALLADLAGRLAPAARVLALDMDLQRSRERLVLAREEERRALRRALHDEIGPSVAALGLRAETARRLLRAGAPDVDSELDRLRREATDAAGVLRRLAYDLRPPALDELGLAGAIREQARRLEPLEVDVGIDPADGLPAAVEVAAYRIVVEAMTNAARHGGRRCRVHVAREGDALDVRVDDDGPGFTDGFRAGVGITSIRERAGELGGRCTLDAAPGGGARVAVTVPLRGPS</sequence>
<keyword evidence="9" id="KW-0472">Membrane</keyword>
<dbReference type="Gene3D" id="1.20.5.1930">
    <property type="match status" value="1"/>
</dbReference>
<dbReference type="GO" id="GO:0005524">
    <property type="term" value="F:ATP binding"/>
    <property type="evidence" value="ECO:0007669"/>
    <property type="project" value="UniProtKB-KW"/>
</dbReference>
<dbReference type="CDD" id="cd16917">
    <property type="entry name" value="HATPase_UhpB-NarQ-NarX-like"/>
    <property type="match status" value="1"/>
</dbReference>
<dbReference type="PANTHER" id="PTHR24421">
    <property type="entry name" value="NITRATE/NITRITE SENSOR PROTEIN NARX-RELATED"/>
    <property type="match status" value="1"/>
</dbReference>
<evidence type="ECO:0000259" key="10">
    <source>
        <dbReference type="SMART" id="SM00387"/>
    </source>
</evidence>
<evidence type="ECO:0000313" key="12">
    <source>
        <dbReference type="Proteomes" id="UP000320338"/>
    </source>
</evidence>
<feature type="transmembrane region" description="Helical" evidence="9">
    <location>
        <begin position="110"/>
        <end position="131"/>
    </location>
</feature>
<evidence type="ECO:0000313" key="11">
    <source>
        <dbReference type="EMBL" id="GEC18732.1"/>
    </source>
</evidence>
<evidence type="ECO:0000256" key="2">
    <source>
        <dbReference type="ARBA" id="ARBA00012438"/>
    </source>
</evidence>
<feature type="transmembrane region" description="Helical" evidence="9">
    <location>
        <begin position="341"/>
        <end position="364"/>
    </location>
</feature>
<feature type="transmembrane region" description="Helical" evidence="9">
    <location>
        <begin position="172"/>
        <end position="196"/>
    </location>
</feature>
<evidence type="ECO:0000256" key="3">
    <source>
        <dbReference type="ARBA" id="ARBA00022553"/>
    </source>
</evidence>
<evidence type="ECO:0000256" key="5">
    <source>
        <dbReference type="ARBA" id="ARBA00022741"/>
    </source>
</evidence>
<dbReference type="OrthoDB" id="3426700at2"/>